<keyword evidence="1" id="KW-0328">Glycosyltransferase</keyword>
<protein>
    <submittedName>
        <fullName evidence="4">Glycosyl transferase family 2</fullName>
    </submittedName>
</protein>
<dbReference type="Pfam" id="PF00535">
    <property type="entry name" value="Glycos_transf_2"/>
    <property type="match status" value="1"/>
</dbReference>
<keyword evidence="2 4" id="KW-0808">Transferase</keyword>
<dbReference type="Proteomes" id="UP000198838">
    <property type="component" value="Unassembled WGS sequence"/>
</dbReference>
<reference evidence="4 5" key="1">
    <citation type="submission" date="2016-10" db="EMBL/GenBank/DDBJ databases">
        <authorList>
            <person name="de Groot N.N."/>
        </authorList>
    </citation>
    <scope>NUCLEOTIDE SEQUENCE [LARGE SCALE GENOMIC DNA]</scope>
    <source>
        <strain evidence="4 5">DSM 5522</strain>
    </source>
</reference>
<dbReference type="EMBL" id="FOJY01000012">
    <property type="protein sequence ID" value="SFB19338.1"/>
    <property type="molecule type" value="Genomic_DNA"/>
</dbReference>
<dbReference type="InterPro" id="IPR029044">
    <property type="entry name" value="Nucleotide-diphossugar_trans"/>
</dbReference>
<dbReference type="RefSeq" id="WP_092872915.1">
    <property type="nucleotide sequence ID" value="NZ_FOJY01000012.1"/>
</dbReference>
<evidence type="ECO:0000256" key="1">
    <source>
        <dbReference type="ARBA" id="ARBA00022676"/>
    </source>
</evidence>
<feature type="domain" description="Glycosyltransferase 2-like" evidence="3">
    <location>
        <begin position="10"/>
        <end position="135"/>
    </location>
</feature>
<dbReference type="AlphaFoldDB" id="A0A1I0Z4G8"/>
<evidence type="ECO:0000313" key="4">
    <source>
        <dbReference type="EMBL" id="SFB19338.1"/>
    </source>
</evidence>
<dbReference type="CDD" id="cd00761">
    <property type="entry name" value="Glyco_tranf_GTA_type"/>
    <property type="match status" value="1"/>
</dbReference>
<dbReference type="OrthoDB" id="9807674at2"/>
<dbReference type="Gene3D" id="3.90.550.10">
    <property type="entry name" value="Spore Coat Polysaccharide Biosynthesis Protein SpsA, Chain A"/>
    <property type="match status" value="1"/>
</dbReference>
<proteinExistence type="predicted"/>
<gene>
    <name evidence="4" type="ORF">SAMN05216249_11263</name>
</gene>
<dbReference type="GO" id="GO:0016757">
    <property type="term" value="F:glycosyltransferase activity"/>
    <property type="evidence" value="ECO:0007669"/>
    <property type="project" value="UniProtKB-KW"/>
</dbReference>
<sequence>MFKDKEDLISIIIPVYNVEKYLSFCLESIIKQTYKNLEIICIDDGSFDTSGKICDDYAKKDSRIVVYHIENGGVSRARNFALKKIKGKWFSFVDADDWLEPDFYQTLLTNAIKYESEISACLFQRNTQFQMGKTDNKNYVITLDSSKECIHNFICHGFSLMGQVWNKLYLSEKFKHINFVEDIKVNEDCLYTFDVMSACNKACLCSDRLYHWFLRDDSACHTKNIQCDFTAANVFLQLMELTKTYNDKDVEDVLMENYIKSSLKVLLHAHYKKNNEDVLEAKIKCKKFKKRIWNNLDNKTKIKFILCIYLK</sequence>
<dbReference type="STRING" id="1120918.SAMN05216249_11263"/>
<dbReference type="PANTHER" id="PTHR22916:SF51">
    <property type="entry name" value="GLYCOSYLTRANSFERASE EPSH-RELATED"/>
    <property type="match status" value="1"/>
</dbReference>
<evidence type="ECO:0000259" key="3">
    <source>
        <dbReference type="Pfam" id="PF00535"/>
    </source>
</evidence>
<dbReference type="PANTHER" id="PTHR22916">
    <property type="entry name" value="GLYCOSYLTRANSFERASE"/>
    <property type="match status" value="1"/>
</dbReference>
<name>A0A1I0Z4G8_9FIRM</name>
<dbReference type="SUPFAM" id="SSF53448">
    <property type="entry name" value="Nucleotide-diphospho-sugar transferases"/>
    <property type="match status" value="1"/>
</dbReference>
<dbReference type="InterPro" id="IPR001173">
    <property type="entry name" value="Glyco_trans_2-like"/>
</dbReference>
<evidence type="ECO:0000313" key="5">
    <source>
        <dbReference type="Proteomes" id="UP000198838"/>
    </source>
</evidence>
<organism evidence="4 5">
    <name type="scientific">Acetitomaculum ruminis DSM 5522</name>
    <dbReference type="NCBI Taxonomy" id="1120918"/>
    <lineage>
        <taxon>Bacteria</taxon>
        <taxon>Bacillati</taxon>
        <taxon>Bacillota</taxon>
        <taxon>Clostridia</taxon>
        <taxon>Lachnospirales</taxon>
        <taxon>Lachnospiraceae</taxon>
        <taxon>Acetitomaculum</taxon>
    </lineage>
</organism>
<accession>A0A1I0Z4G8</accession>
<keyword evidence="5" id="KW-1185">Reference proteome</keyword>
<evidence type="ECO:0000256" key="2">
    <source>
        <dbReference type="ARBA" id="ARBA00022679"/>
    </source>
</evidence>